<keyword evidence="7" id="KW-0234">DNA repair</keyword>
<feature type="compositionally biased region" description="Basic and acidic residues" evidence="9">
    <location>
        <begin position="116"/>
        <end position="125"/>
    </location>
</feature>
<evidence type="ECO:0000256" key="8">
    <source>
        <dbReference type="ARBA" id="ARBA00023242"/>
    </source>
</evidence>
<sequence>MPKTVKPVKRVIFGPVTYFSAPLIDASQGPDAYENSRLVDASPLPPRVSTPAAVAILAPETTPCVQHEADRLLGMRKSKEYVAQPRLFLESAVNEPRAALSSVQKTATVVTAGNQKGDDTQDRPPKSFPRVTSETSPITRLESSDDETYDTPQESRSATQHLLPDAARLYSAGPRKSPLSSWEKSPTLSELVSEVDEVLGGFQLTPQGLLAASPSAISRRGSFFSTESTVDHSLTTNSSPPTAMSVANVRKDNAYDTREVGGCADPPLVEGCLLQHRKCGENFPARGFTCHASQFKAESTMALAASKAASGNVNSFFCIFCNADVKCGNAHEAPPLCVSDGIAYHMACALWCPEVYYDIELGTLKGVAEAVHRARLIKCAWCRQLGAAVGCACATCQLSFHAPCAVKARASIDVHAFLLYCPAHRSATRNNRAGDRSEPGDSEAALKRTKTE</sequence>
<evidence type="ECO:0000256" key="5">
    <source>
        <dbReference type="ARBA" id="ARBA00022771"/>
    </source>
</evidence>
<feature type="region of interest" description="Disordered" evidence="9">
    <location>
        <begin position="99"/>
        <end position="164"/>
    </location>
</feature>
<organism evidence="11 12">
    <name type="scientific">Leishmania tarentolae</name>
    <name type="common">Sauroleishmania tarentolae</name>
    <dbReference type="NCBI Taxonomy" id="5689"/>
    <lineage>
        <taxon>Eukaryota</taxon>
        <taxon>Discoba</taxon>
        <taxon>Euglenozoa</taxon>
        <taxon>Kinetoplastea</taxon>
        <taxon>Metakinetoplastina</taxon>
        <taxon>Trypanosomatida</taxon>
        <taxon>Trypanosomatidae</taxon>
        <taxon>Leishmaniinae</taxon>
        <taxon>Leishmania</taxon>
        <taxon>lizard Leishmania</taxon>
    </lineage>
</organism>
<dbReference type="GO" id="GO:0045944">
    <property type="term" value="P:positive regulation of transcription by RNA polymerase II"/>
    <property type="evidence" value="ECO:0007669"/>
    <property type="project" value="TreeGrafter"/>
</dbReference>
<evidence type="ECO:0000256" key="6">
    <source>
        <dbReference type="ARBA" id="ARBA00022833"/>
    </source>
</evidence>
<dbReference type="PROSITE" id="PS51805">
    <property type="entry name" value="EPHD"/>
    <property type="match status" value="1"/>
</dbReference>
<comment type="subcellular location">
    <subcellularLocation>
        <location evidence="1">Nucleus</location>
    </subcellularLocation>
</comment>
<reference evidence="11" key="1">
    <citation type="submission" date="2019-11" db="EMBL/GenBank/DDBJ databases">
        <title>Leishmania tarentolae CDS.</title>
        <authorList>
            <person name="Goto Y."/>
            <person name="Yamagishi J."/>
        </authorList>
    </citation>
    <scope>NUCLEOTIDE SEQUENCE [LARGE SCALE GENOMIC DNA]</scope>
    <source>
        <strain evidence="11">Parrot Tar II</strain>
    </source>
</reference>
<keyword evidence="2" id="KW-0479">Metal-binding</keyword>
<protein>
    <recommendedName>
        <fullName evidence="10">PHD-type domain-containing protein</fullName>
    </recommendedName>
</protein>
<dbReference type="EMBL" id="BLBS01000056">
    <property type="protein sequence ID" value="GET92980.1"/>
    <property type="molecule type" value="Genomic_DNA"/>
</dbReference>
<dbReference type="GO" id="GO:0004842">
    <property type="term" value="F:ubiquitin-protein transferase activity"/>
    <property type="evidence" value="ECO:0007669"/>
    <property type="project" value="TreeGrafter"/>
</dbReference>
<feature type="compositionally biased region" description="Basic and acidic residues" evidence="9">
    <location>
        <begin position="432"/>
        <end position="452"/>
    </location>
</feature>
<keyword evidence="6" id="KW-0862">Zinc</keyword>
<comment type="caution">
    <text evidence="11">The sequence shown here is derived from an EMBL/GenBank/DDBJ whole genome shotgun (WGS) entry which is preliminary data.</text>
</comment>
<dbReference type="CDD" id="cd15571">
    <property type="entry name" value="ePHD"/>
    <property type="match status" value="1"/>
</dbReference>
<dbReference type="InterPro" id="IPR031099">
    <property type="entry name" value="BRCA1-associated"/>
</dbReference>
<keyword evidence="8" id="KW-0539">Nucleus</keyword>
<name>A0A640KTA3_LEITA</name>
<dbReference type="InterPro" id="IPR034732">
    <property type="entry name" value="EPHD"/>
</dbReference>
<keyword evidence="3" id="KW-0677">Repeat</keyword>
<dbReference type="PANTHER" id="PTHR13763:SF0">
    <property type="entry name" value="BREAST CANCER TYPE 1 SUSCEPTIBILITY PROTEIN"/>
    <property type="match status" value="1"/>
</dbReference>
<feature type="compositionally biased region" description="Polar residues" evidence="9">
    <location>
        <begin position="150"/>
        <end position="160"/>
    </location>
</feature>
<feature type="domain" description="PHD-type" evidence="10">
    <location>
        <begin position="321"/>
        <end position="425"/>
    </location>
</feature>
<gene>
    <name evidence="11" type="ORF">LtaPh_3545800</name>
</gene>
<dbReference type="AlphaFoldDB" id="A0A640KTA3"/>
<keyword evidence="12" id="KW-1185">Reference proteome</keyword>
<dbReference type="InterPro" id="IPR013083">
    <property type="entry name" value="Znf_RING/FYVE/PHD"/>
</dbReference>
<evidence type="ECO:0000259" key="10">
    <source>
        <dbReference type="PROSITE" id="PS51805"/>
    </source>
</evidence>
<dbReference type="OrthoDB" id="10029243at2759"/>
<dbReference type="SMART" id="SM00249">
    <property type="entry name" value="PHD"/>
    <property type="match status" value="1"/>
</dbReference>
<feature type="compositionally biased region" description="Polar residues" evidence="9">
    <location>
        <begin position="101"/>
        <end position="114"/>
    </location>
</feature>
<dbReference type="Proteomes" id="UP000419144">
    <property type="component" value="Unassembled WGS sequence"/>
</dbReference>
<dbReference type="GO" id="GO:0008270">
    <property type="term" value="F:zinc ion binding"/>
    <property type="evidence" value="ECO:0007669"/>
    <property type="project" value="UniProtKB-KW"/>
</dbReference>
<keyword evidence="4" id="KW-0227">DNA damage</keyword>
<feature type="region of interest" description="Disordered" evidence="9">
    <location>
        <begin position="428"/>
        <end position="452"/>
    </location>
</feature>
<evidence type="ECO:0000313" key="12">
    <source>
        <dbReference type="Proteomes" id="UP000419144"/>
    </source>
</evidence>
<evidence type="ECO:0000256" key="2">
    <source>
        <dbReference type="ARBA" id="ARBA00022723"/>
    </source>
</evidence>
<dbReference type="Gene3D" id="3.30.40.10">
    <property type="entry name" value="Zinc/RING finger domain, C3HC4 (zinc finger)"/>
    <property type="match status" value="1"/>
</dbReference>
<dbReference type="PANTHER" id="PTHR13763">
    <property type="entry name" value="BREAST CANCER TYPE 1 SUSCEPTIBILITY PROTEIN BRCA1"/>
    <property type="match status" value="1"/>
</dbReference>
<dbReference type="Pfam" id="PF13771">
    <property type="entry name" value="zf-HC5HC2H"/>
    <property type="match status" value="1"/>
</dbReference>
<proteinExistence type="predicted"/>
<evidence type="ECO:0000256" key="7">
    <source>
        <dbReference type="ARBA" id="ARBA00023204"/>
    </source>
</evidence>
<keyword evidence="5" id="KW-0863">Zinc-finger</keyword>
<evidence type="ECO:0000256" key="1">
    <source>
        <dbReference type="ARBA" id="ARBA00004123"/>
    </source>
</evidence>
<dbReference type="GO" id="GO:0005634">
    <property type="term" value="C:nucleus"/>
    <property type="evidence" value="ECO:0007669"/>
    <property type="project" value="UniProtKB-SubCell"/>
</dbReference>
<evidence type="ECO:0000256" key="3">
    <source>
        <dbReference type="ARBA" id="ARBA00022737"/>
    </source>
</evidence>
<dbReference type="InterPro" id="IPR001965">
    <property type="entry name" value="Znf_PHD"/>
</dbReference>
<evidence type="ECO:0000256" key="4">
    <source>
        <dbReference type="ARBA" id="ARBA00022763"/>
    </source>
</evidence>
<accession>A0A640KTA3</accession>
<evidence type="ECO:0000313" key="11">
    <source>
        <dbReference type="EMBL" id="GET92980.1"/>
    </source>
</evidence>
<dbReference type="VEuPathDB" id="TriTrypDB:LtaPh_3545800"/>
<evidence type="ECO:0000256" key="9">
    <source>
        <dbReference type="SAM" id="MobiDB-lite"/>
    </source>
</evidence>
<dbReference type="GO" id="GO:0000724">
    <property type="term" value="P:double-strand break repair via homologous recombination"/>
    <property type="evidence" value="ECO:0007669"/>
    <property type="project" value="TreeGrafter"/>
</dbReference>